<keyword evidence="6" id="KW-0175">Coiled coil</keyword>
<keyword evidence="3 7" id="KW-0812">Transmembrane</keyword>
<name>A0A6N8SIS7_9HYPH</name>
<evidence type="ECO:0000256" key="2">
    <source>
        <dbReference type="ARBA" id="ARBA00010265"/>
    </source>
</evidence>
<comment type="similarity">
    <text evidence="2">Belongs to the TrbI/VirB10 family.</text>
</comment>
<dbReference type="GO" id="GO:0016020">
    <property type="term" value="C:membrane"/>
    <property type="evidence" value="ECO:0007669"/>
    <property type="project" value="UniProtKB-SubCell"/>
</dbReference>
<feature type="coiled-coil region" evidence="6">
    <location>
        <begin position="135"/>
        <end position="204"/>
    </location>
</feature>
<keyword evidence="9" id="KW-1185">Reference proteome</keyword>
<evidence type="ECO:0000313" key="8">
    <source>
        <dbReference type="EMBL" id="MXN48975.1"/>
    </source>
</evidence>
<keyword evidence="4 7" id="KW-1133">Transmembrane helix</keyword>
<dbReference type="InterPro" id="IPR005498">
    <property type="entry name" value="T4SS_VirB10/TraB/TrbI"/>
</dbReference>
<keyword evidence="5 7" id="KW-0472">Membrane</keyword>
<evidence type="ECO:0000256" key="1">
    <source>
        <dbReference type="ARBA" id="ARBA00004167"/>
    </source>
</evidence>
<evidence type="ECO:0000256" key="4">
    <source>
        <dbReference type="ARBA" id="ARBA00022989"/>
    </source>
</evidence>
<dbReference type="EMBL" id="WUMK01000014">
    <property type="protein sequence ID" value="MXN48975.1"/>
    <property type="molecule type" value="Genomic_DNA"/>
</dbReference>
<comment type="subcellular location">
    <subcellularLocation>
        <location evidence="1">Membrane</location>
        <topology evidence="1">Single-pass membrane protein</topology>
    </subcellularLocation>
</comment>
<proteinExistence type="inferred from homology"/>
<protein>
    <submittedName>
        <fullName evidence="8">Conjugal transfer protein</fullName>
    </submittedName>
</protein>
<organism evidence="8 9">
    <name type="scientific">Shinella kummerowiae</name>
    <dbReference type="NCBI Taxonomy" id="417745"/>
    <lineage>
        <taxon>Bacteria</taxon>
        <taxon>Pseudomonadati</taxon>
        <taxon>Pseudomonadota</taxon>
        <taxon>Alphaproteobacteria</taxon>
        <taxon>Hyphomicrobiales</taxon>
        <taxon>Rhizobiaceae</taxon>
        <taxon>Shinella</taxon>
    </lineage>
</organism>
<dbReference type="Proteomes" id="UP000435802">
    <property type="component" value="Unassembled WGS sequence"/>
</dbReference>
<evidence type="ECO:0000313" key="9">
    <source>
        <dbReference type="Proteomes" id="UP000435802"/>
    </source>
</evidence>
<dbReference type="Pfam" id="PF03743">
    <property type="entry name" value="TrbI"/>
    <property type="match status" value="1"/>
</dbReference>
<evidence type="ECO:0000256" key="3">
    <source>
        <dbReference type="ARBA" id="ARBA00022692"/>
    </source>
</evidence>
<dbReference type="InterPro" id="IPR042217">
    <property type="entry name" value="T4SS_VirB10/TrbI"/>
</dbReference>
<dbReference type="AlphaFoldDB" id="A0A6N8SIS7"/>
<reference evidence="8 9" key="1">
    <citation type="submission" date="2019-12" db="EMBL/GenBank/DDBJ databases">
        <title>Shinella kummerowiae sp. nov., a symbiotic bacterium isolated from root nodules of the herbal legume Kummerowia stipulacea.</title>
        <authorList>
            <person name="Gao J."/>
        </authorList>
    </citation>
    <scope>NUCLEOTIDE SEQUENCE [LARGE SCALE GENOMIC DNA]</scope>
    <source>
        <strain evidence="8 9">CCBAU 25048</strain>
    </source>
</reference>
<dbReference type="OrthoDB" id="9807354at2"/>
<evidence type="ECO:0000256" key="7">
    <source>
        <dbReference type="SAM" id="Phobius"/>
    </source>
</evidence>
<evidence type="ECO:0000256" key="6">
    <source>
        <dbReference type="SAM" id="Coils"/>
    </source>
</evidence>
<dbReference type="CDD" id="cd16429">
    <property type="entry name" value="VirB10"/>
    <property type="match status" value="1"/>
</dbReference>
<dbReference type="Gene3D" id="2.40.128.260">
    <property type="entry name" value="Type IV secretion system, VirB10/TraB/TrbI"/>
    <property type="match status" value="1"/>
</dbReference>
<evidence type="ECO:0000256" key="5">
    <source>
        <dbReference type="ARBA" id="ARBA00023136"/>
    </source>
</evidence>
<comment type="caution">
    <text evidence="8">The sequence shown here is derived from an EMBL/GenBank/DDBJ whole genome shotgun (WGS) entry which is preliminary data.</text>
</comment>
<feature type="transmembrane region" description="Helical" evidence="7">
    <location>
        <begin position="34"/>
        <end position="53"/>
    </location>
</feature>
<gene>
    <name evidence="8" type="ORF">GR138_27620</name>
</gene>
<sequence>MEADSQRAAERDALLEERRARQMGGGRRQRSGRFLAVGTLSAVAFACFVIAVGPTAALQMLGLVETRTGPKTSEVDLEVERLSKETAALDFVVPPLEEEKAEAVDPNVEWSKRFEQLKKEFEAVARANKKPEISLNDVKDLLQKYNEQMGDKLAEERKRMSVENQRLRAEAERLQEEKRRTEEAIRLEEQRRREREELDDLQRESKGVVVDDSKNSLASLGGFQADPNDLDGNERFLASAASSVFETAKSSSLADPSRTVVQGTIISAVLETAIDTELPGNLRAQVTEPVYSFDGRRVLMPAGTVLIGTFNNDVEVAQKRVLIAWNRAVTPEGKSVALGSTGTDVLGRAGTAGNVDNRLKTKFGAAALISTITAIPTALAAIGGKSNGGTTINVGNGAGSSSRGGGDVGVGQQVAGEVASNAGDQLSEQSSSILEKYLSLPPVIRVPQGEEIRVFVNRDLIFR</sequence>
<accession>A0A6N8SIS7</accession>